<evidence type="ECO:0000313" key="1">
    <source>
        <dbReference type="EMBL" id="VDG28507.1"/>
    </source>
</evidence>
<accession>A0A660E617</accession>
<evidence type="ECO:0000313" key="2">
    <source>
        <dbReference type="Proteomes" id="UP000289996"/>
    </source>
</evidence>
<organism evidence="1 2">
    <name type="scientific">Lactiplantibacillus mudanjiangensis</name>
    <dbReference type="NCBI Taxonomy" id="1296538"/>
    <lineage>
        <taxon>Bacteria</taxon>
        <taxon>Bacillati</taxon>
        <taxon>Bacillota</taxon>
        <taxon>Bacilli</taxon>
        <taxon>Lactobacillales</taxon>
        <taxon>Lactobacillaceae</taxon>
        <taxon>Lactiplantibacillus</taxon>
    </lineage>
</organism>
<name>A0A660E617_9LACO</name>
<dbReference type="EMBL" id="UYIG01000112">
    <property type="protein sequence ID" value="VDG28507.1"/>
    <property type="molecule type" value="Genomic_DNA"/>
</dbReference>
<dbReference type="Proteomes" id="UP000289996">
    <property type="component" value="Unassembled WGS sequence"/>
</dbReference>
<dbReference type="RefSeq" id="WP_130843923.1">
    <property type="nucleotide sequence ID" value="NZ_BJDY01000008.1"/>
</dbReference>
<dbReference type="AlphaFoldDB" id="A0A660E617"/>
<protein>
    <submittedName>
        <fullName evidence="1">Uncharacterized protein</fullName>
    </submittedName>
</protein>
<sequence>MSDMIHDEVFALVDAIYNDVYDQPIDDHIKKTLLTAAKYLDAGKMPAQVIAAKTMNGIFIWTMDGHNPLGSANGDRINRLMRLARSGGYKWTTAGVGDLRVQF</sequence>
<keyword evidence="2" id="KW-1185">Reference proteome</keyword>
<dbReference type="OrthoDB" id="2312786at2"/>
<gene>
    <name evidence="1" type="ORF">MUDAN_MDHGFNIF_00692</name>
</gene>
<reference evidence="1 2" key="1">
    <citation type="submission" date="2018-11" db="EMBL/GenBank/DDBJ databases">
        <authorList>
            <person name="Wuyts S."/>
        </authorList>
    </citation>
    <scope>NUCLEOTIDE SEQUENCE [LARGE SCALE GENOMIC DNA]</scope>
    <source>
        <strain evidence="1">Lactobacillus mudanjiangensis AMBF249</strain>
    </source>
</reference>
<proteinExistence type="predicted"/>